<gene>
    <name evidence="1" type="ORF">FD03_GL000581</name>
</gene>
<proteinExistence type="predicted"/>
<reference evidence="1 2" key="1">
    <citation type="journal article" date="2015" name="Genome Announc.">
        <title>Expanding the biotechnology potential of lactobacilli through comparative genomics of 213 strains and associated genera.</title>
        <authorList>
            <person name="Sun Z."/>
            <person name="Harris H.M."/>
            <person name="McCann A."/>
            <person name="Guo C."/>
            <person name="Argimon S."/>
            <person name="Zhang W."/>
            <person name="Yang X."/>
            <person name="Jeffery I.B."/>
            <person name="Cooney J.C."/>
            <person name="Kagawa T.F."/>
            <person name="Liu W."/>
            <person name="Song Y."/>
            <person name="Salvetti E."/>
            <person name="Wrobel A."/>
            <person name="Rasinkangas P."/>
            <person name="Parkhill J."/>
            <person name="Rea M.C."/>
            <person name="O'Sullivan O."/>
            <person name="Ritari J."/>
            <person name="Douillard F.P."/>
            <person name="Paul Ross R."/>
            <person name="Yang R."/>
            <person name="Briner A.E."/>
            <person name="Felis G.E."/>
            <person name="de Vos W.M."/>
            <person name="Barrangou R."/>
            <person name="Klaenhammer T.R."/>
            <person name="Caufield P.W."/>
            <person name="Cui Y."/>
            <person name="Zhang H."/>
            <person name="O'Toole P.W."/>
        </authorList>
    </citation>
    <scope>NUCLEOTIDE SEQUENCE [LARGE SCALE GENOMIC DNA]</scope>
    <source>
        <strain evidence="1 2">DSM 19682</strain>
    </source>
</reference>
<keyword evidence="2" id="KW-1185">Reference proteome</keyword>
<dbReference type="AlphaFoldDB" id="A0A0R1K7N9"/>
<dbReference type="EMBL" id="AZDZ01000014">
    <property type="protein sequence ID" value="KRK79452.1"/>
    <property type="molecule type" value="Genomic_DNA"/>
</dbReference>
<evidence type="ECO:0000313" key="1">
    <source>
        <dbReference type="EMBL" id="KRK79452.1"/>
    </source>
</evidence>
<dbReference type="OrthoDB" id="2863311at2"/>
<sequence length="201" mass="22512">MAGEKFTTFDEYKVTNASIQWWDEGKFVTPAVKLGCTGKLELETELKTVIKKCEGDEVEHKDIPTRINGTWTGHFPVENLRKVWGLTNKGLQKGIYAYGTDSRQGKGILTFEVLDLDEEQHMLRAFPNMQFSDGLKWELENGGEEIAEIEQSFIAMKDSNSKFYYEALTTGSDAIDTALADKWLTAFTPELVVAGAVDEGV</sequence>
<protein>
    <submittedName>
        <fullName evidence="1">Major tail protein B</fullName>
    </submittedName>
</protein>
<evidence type="ECO:0000313" key="2">
    <source>
        <dbReference type="Proteomes" id="UP000051248"/>
    </source>
</evidence>
<dbReference type="RefSeq" id="WP_025024368.1">
    <property type="nucleotide sequence ID" value="NZ_AZDZ01000014.1"/>
</dbReference>
<comment type="caution">
    <text evidence="1">The sequence shown here is derived from an EMBL/GenBank/DDBJ whole genome shotgun (WGS) entry which is preliminary data.</text>
</comment>
<dbReference type="eggNOG" id="ENOG5031SE2">
    <property type="taxonomic scope" value="Bacteria"/>
</dbReference>
<name>A0A0R1K7N9_9LACO</name>
<accession>A0A0R1K7N9</accession>
<organism evidence="1 2">
    <name type="scientific">Companilactobacillus nodensis DSM 19682 = JCM 14932 = NBRC 107160</name>
    <dbReference type="NCBI Taxonomy" id="1423775"/>
    <lineage>
        <taxon>Bacteria</taxon>
        <taxon>Bacillati</taxon>
        <taxon>Bacillota</taxon>
        <taxon>Bacilli</taxon>
        <taxon>Lactobacillales</taxon>
        <taxon>Lactobacillaceae</taxon>
        <taxon>Companilactobacillus</taxon>
    </lineage>
</organism>
<dbReference type="Proteomes" id="UP000051248">
    <property type="component" value="Unassembled WGS sequence"/>
</dbReference>
<dbReference type="PATRIC" id="fig|1423775.4.peg.593"/>
<dbReference type="STRING" id="1423775.FD03_GL000581"/>